<dbReference type="RefSeq" id="XP_001308948.1">
    <property type="nucleotide sequence ID" value="XM_001308947.1"/>
</dbReference>
<dbReference type="AlphaFoldDB" id="A2FGF4"/>
<dbReference type="Gene3D" id="3.90.132.10">
    <property type="entry name" value="Leishmanolysin , domain 2"/>
    <property type="match status" value="1"/>
</dbReference>
<evidence type="ECO:0000256" key="9">
    <source>
        <dbReference type="SAM" id="Phobius"/>
    </source>
</evidence>
<dbReference type="GO" id="GO:0016020">
    <property type="term" value="C:membrane"/>
    <property type="evidence" value="ECO:0007669"/>
    <property type="project" value="InterPro"/>
</dbReference>
<keyword evidence="11" id="KW-1185">Reference proteome</keyword>
<proteinExistence type="inferred from homology"/>
<evidence type="ECO:0000256" key="6">
    <source>
        <dbReference type="ARBA" id="ARBA00023049"/>
    </source>
</evidence>
<dbReference type="eggNOG" id="KOG2556">
    <property type="taxonomic scope" value="Eukaryota"/>
</dbReference>
<feature type="binding site" evidence="8">
    <location>
        <position position="117"/>
    </location>
    <ligand>
        <name>Zn(2+)</name>
        <dbReference type="ChEBI" id="CHEBI:29105"/>
        <note>catalytic</note>
    </ligand>
</feature>
<gene>
    <name evidence="10" type="ORF">TVAG_369280</name>
</gene>
<evidence type="ECO:0000256" key="1">
    <source>
        <dbReference type="ARBA" id="ARBA00005860"/>
    </source>
</evidence>
<dbReference type="GO" id="GO:0005737">
    <property type="term" value="C:cytoplasm"/>
    <property type="evidence" value="ECO:0000318"/>
    <property type="project" value="GO_Central"/>
</dbReference>
<dbReference type="InterPro" id="IPR001577">
    <property type="entry name" value="Peptidase_M8"/>
</dbReference>
<dbReference type="OrthoDB" id="527990at2759"/>
<dbReference type="GO" id="GO:0046872">
    <property type="term" value="F:metal ion binding"/>
    <property type="evidence" value="ECO:0007669"/>
    <property type="project" value="UniProtKB-KW"/>
</dbReference>
<dbReference type="FunFam" id="3.90.132.10:FF:000003">
    <property type="entry name" value="GP63-like"/>
    <property type="match status" value="1"/>
</dbReference>
<dbReference type="GO" id="GO:0008233">
    <property type="term" value="F:peptidase activity"/>
    <property type="evidence" value="ECO:0000318"/>
    <property type="project" value="GO_Central"/>
</dbReference>
<keyword evidence="5 8" id="KW-0862">Zinc</keyword>
<reference evidence="10" key="1">
    <citation type="submission" date="2006-10" db="EMBL/GenBank/DDBJ databases">
        <authorList>
            <person name="Amadeo P."/>
            <person name="Zhao Q."/>
            <person name="Wortman J."/>
            <person name="Fraser-Liggett C."/>
            <person name="Carlton J."/>
        </authorList>
    </citation>
    <scope>NUCLEOTIDE SEQUENCE</scope>
    <source>
        <strain evidence="10">G3</strain>
    </source>
</reference>
<dbReference type="Gene3D" id="3.10.170.20">
    <property type="match status" value="1"/>
</dbReference>
<feature type="transmembrane region" description="Helical" evidence="9">
    <location>
        <begin position="493"/>
        <end position="518"/>
    </location>
</feature>
<dbReference type="VEuPathDB" id="TrichDB:TVAGG3_0436060"/>
<dbReference type="KEGG" id="tva:4753775"/>
<protein>
    <submittedName>
        <fullName evidence="10">GP63-like</fullName>
    </submittedName>
</protein>
<keyword evidence="6 8" id="KW-0482">Metalloprotease</keyword>
<dbReference type="GO" id="GO:0004222">
    <property type="term" value="F:metalloendopeptidase activity"/>
    <property type="evidence" value="ECO:0007669"/>
    <property type="project" value="InterPro"/>
</dbReference>
<dbReference type="PANTHER" id="PTHR10942">
    <property type="entry name" value="LEISHMANOLYSIN-LIKE PEPTIDASE"/>
    <property type="match status" value="1"/>
</dbReference>
<evidence type="ECO:0000256" key="3">
    <source>
        <dbReference type="ARBA" id="ARBA00022723"/>
    </source>
</evidence>
<dbReference type="VEuPathDB" id="TrichDB:TVAG_369280"/>
<evidence type="ECO:0000256" key="2">
    <source>
        <dbReference type="ARBA" id="ARBA00022670"/>
    </source>
</evidence>
<organism evidence="10 11">
    <name type="scientific">Trichomonas vaginalis (strain ATCC PRA-98 / G3)</name>
    <dbReference type="NCBI Taxonomy" id="412133"/>
    <lineage>
        <taxon>Eukaryota</taxon>
        <taxon>Metamonada</taxon>
        <taxon>Parabasalia</taxon>
        <taxon>Trichomonadida</taxon>
        <taxon>Trichomonadidae</taxon>
        <taxon>Trichomonas</taxon>
    </lineage>
</organism>
<keyword evidence="4" id="KW-0378">Hydrolase</keyword>
<keyword evidence="2" id="KW-0645">Protease</keyword>
<comment type="similarity">
    <text evidence="1">Belongs to the peptidase M8 family.</text>
</comment>
<evidence type="ECO:0000313" key="10">
    <source>
        <dbReference type="EMBL" id="EAX96018.1"/>
    </source>
</evidence>
<dbReference type="SUPFAM" id="SSF55486">
    <property type="entry name" value="Metalloproteases ('zincins'), catalytic domain"/>
    <property type="match status" value="1"/>
</dbReference>
<evidence type="ECO:0000256" key="8">
    <source>
        <dbReference type="PIRSR" id="PIRSR601577-2"/>
    </source>
</evidence>
<keyword evidence="9" id="KW-0472">Membrane</keyword>
<feature type="binding site" evidence="8">
    <location>
        <position position="121"/>
    </location>
    <ligand>
        <name>Zn(2+)</name>
        <dbReference type="ChEBI" id="CHEBI:29105"/>
        <note>catalytic</note>
    </ligand>
</feature>
<accession>A2FGF4</accession>
<sequence>MTEAKIKVVEQTVDNVIKFFQNTIKVKSVQNSITVTNIPDLGSFPEMVFDDTDLAIVASSAAYGEGNPIIAAAGPRFVLKPSYRPYIGVMFFNPRFVPEKPSNISDFDNKFFYIIVHELSHALGFLQAMYPYFHPYEDEDNYYSTLTCSLRKFGKKFTFLVTPYSHLYAKKRFGVDKFYGDSGKSCPAGIELEDQGGDGTSMSHLEKRTYFTDLMVGSYSESNTPHIKFSDALMAVLMDTGNYKFNWVNAQPLVFGHQESLNSKPMEEFAMEPPQKVFPQGYFFTENNSVGFDYRSFEVHQIFLKDNENTCKHAGFELYCSDAKYKFYNPNKEPLIGIDYLADFQKIIDPEYYCENKKVILPGYLNDMPKSDYAEGHFENLCGTFKCNGYESFEFNVVDADNKEITQKCTKENINSSFIYPVKFISDKTNRVSKINYCPDPEQFCRTIKLSLMNFNKDPLDEKTKVLEGDPQTPPEWSLNYDDLEKEIKEKKIIGIVVVVSVIVIIALIIALISYCVFCRKLHVKNNQSVTTDNLNNPQAELKQELL</sequence>
<keyword evidence="9" id="KW-0812">Transmembrane</keyword>
<comment type="cofactor">
    <cofactor evidence="8">
        <name>Zn(2+)</name>
        <dbReference type="ChEBI" id="CHEBI:29105"/>
    </cofactor>
    <text evidence="8">Binds 1 zinc ion per subunit.</text>
</comment>
<evidence type="ECO:0000256" key="5">
    <source>
        <dbReference type="ARBA" id="ARBA00022833"/>
    </source>
</evidence>
<reference evidence="10" key="2">
    <citation type="journal article" date="2007" name="Science">
        <title>Draft genome sequence of the sexually transmitted pathogen Trichomonas vaginalis.</title>
        <authorList>
            <person name="Carlton J.M."/>
            <person name="Hirt R.P."/>
            <person name="Silva J.C."/>
            <person name="Delcher A.L."/>
            <person name="Schatz M."/>
            <person name="Zhao Q."/>
            <person name="Wortman J.R."/>
            <person name="Bidwell S.L."/>
            <person name="Alsmark U.C.M."/>
            <person name="Besteiro S."/>
            <person name="Sicheritz-Ponten T."/>
            <person name="Noel C.J."/>
            <person name="Dacks J.B."/>
            <person name="Foster P.G."/>
            <person name="Simillion C."/>
            <person name="Van de Peer Y."/>
            <person name="Miranda-Saavedra D."/>
            <person name="Barton G.J."/>
            <person name="Westrop G.D."/>
            <person name="Mueller S."/>
            <person name="Dessi D."/>
            <person name="Fiori P.L."/>
            <person name="Ren Q."/>
            <person name="Paulsen I."/>
            <person name="Zhang H."/>
            <person name="Bastida-Corcuera F.D."/>
            <person name="Simoes-Barbosa A."/>
            <person name="Brown M.T."/>
            <person name="Hayes R.D."/>
            <person name="Mukherjee M."/>
            <person name="Okumura C.Y."/>
            <person name="Schneider R."/>
            <person name="Smith A.J."/>
            <person name="Vanacova S."/>
            <person name="Villalvazo M."/>
            <person name="Haas B.J."/>
            <person name="Pertea M."/>
            <person name="Feldblyum T.V."/>
            <person name="Utterback T.R."/>
            <person name="Shu C.L."/>
            <person name="Osoegawa K."/>
            <person name="de Jong P.J."/>
            <person name="Hrdy I."/>
            <person name="Horvathova L."/>
            <person name="Zubacova Z."/>
            <person name="Dolezal P."/>
            <person name="Malik S.B."/>
            <person name="Logsdon J.M. Jr."/>
            <person name="Henze K."/>
            <person name="Gupta A."/>
            <person name="Wang C.C."/>
            <person name="Dunne R.L."/>
            <person name="Upcroft J.A."/>
            <person name="Upcroft P."/>
            <person name="White O."/>
            <person name="Salzberg S.L."/>
            <person name="Tang P."/>
            <person name="Chiu C.-H."/>
            <person name="Lee Y.-S."/>
            <person name="Embley T.M."/>
            <person name="Coombs G.H."/>
            <person name="Mottram J.C."/>
            <person name="Tachezy J."/>
            <person name="Fraser-Liggett C.M."/>
            <person name="Johnson P.J."/>
        </authorList>
    </citation>
    <scope>NUCLEOTIDE SEQUENCE [LARGE SCALE GENOMIC DNA]</scope>
    <source>
        <strain evidence="10">G3</strain>
    </source>
</reference>
<dbReference type="Pfam" id="PF01457">
    <property type="entry name" value="Peptidase_M8"/>
    <property type="match status" value="1"/>
</dbReference>
<keyword evidence="9" id="KW-1133">Transmembrane helix</keyword>
<keyword evidence="3 8" id="KW-0479">Metal-binding</keyword>
<dbReference type="GO" id="GO:0006508">
    <property type="term" value="P:proteolysis"/>
    <property type="evidence" value="ECO:0007669"/>
    <property type="project" value="UniProtKB-KW"/>
</dbReference>
<name>A2FGF4_TRIV3</name>
<dbReference type="GO" id="GO:0007155">
    <property type="term" value="P:cell adhesion"/>
    <property type="evidence" value="ECO:0007669"/>
    <property type="project" value="InterPro"/>
</dbReference>
<dbReference type="Proteomes" id="UP000001542">
    <property type="component" value="Unassembled WGS sequence"/>
</dbReference>
<dbReference type="EMBL" id="DS113778">
    <property type="protein sequence ID" value="EAX96018.1"/>
    <property type="molecule type" value="Genomic_DNA"/>
</dbReference>
<dbReference type="InParanoid" id="A2FGF4"/>
<evidence type="ECO:0000256" key="7">
    <source>
        <dbReference type="PIRSR" id="PIRSR601577-1"/>
    </source>
</evidence>
<dbReference type="PANTHER" id="PTHR10942:SF0">
    <property type="entry name" value="LEISHMANOLYSIN-LIKE PEPTIDASE"/>
    <property type="match status" value="1"/>
</dbReference>
<feature type="active site" evidence="7">
    <location>
        <position position="118"/>
    </location>
</feature>
<evidence type="ECO:0000256" key="4">
    <source>
        <dbReference type="ARBA" id="ARBA00022801"/>
    </source>
</evidence>
<evidence type="ECO:0000313" key="11">
    <source>
        <dbReference type="Proteomes" id="UP000001542"/>
    </source>
</evidence>
<feature type="binding site" evidence="8">
    <location>
        <position position="204"/>
    </location>
    <ligand>
        <name>Zn(2+)</name>
        <dbReference type="ChEBI" id="CHEBI:29105"/>
        <note>catalytic</note>
    </ligand>
</feature>